<proteinExistence type="predicted"/>
<name>A0A3G5A048_9VIRU</name>
<dbReference type="EMBL" id="MK072163">
    <property type="protein sequence ID" value="AYV79641.1"/>
    <property type="molecule type" value="Genomic_DNA"/>
</dbReference>
<sequence length="428" mass="49082">MDTQSLTQKFDILAKWVRDNGGTVSDKLSIQQTDVMDRFVAASNDIDPNEELLNIPNKICITKDKISSVPNFEQFDIDSMSDKFKLLIILMYNIQLGEASFFKHYIKLLPTLQYFNNHPLYQFTDENRIQWQHISPSFVALLSALNQECIDCYSKLATFNKTTAVFSQDSLSIENVKWCYLLILTRSWRNTGLVPIADMLQHSNHSTMILNNGSEKNSLTTQNIIKSGEIVYDNYCINDELMQFAIYGFVDDIENMTVRRYINIALPKKDIFDNTTVLNRFKNGELNNYIASHAILYMTNAGIHTSLLEYLRVNCMDETDMQNINLSKDGKPYYSSIISLTNESRVYTNILSLIKKGNIVDDDKKLGEYKSIIDNANNVGNTDSVIYKLAKIGIYRNQIIHTTCETVVTLWNKFINNPFGTEIKLSIN</sequence>
<evidence type="ECO:0008006" key="2">
    <source>
        <dbReference type="Google" id="ProtNLM"/>
    </source>
</evidence>
<dbReference type="InterPro" id="IPR046341">
    <property type="entry name" value="SET_dom_sf"/>
</dbReference>
<accession>A0A3G5A048</accession>
<dbReference type="PANTHER" id="PTHR13271">
    <property type="entry name" value="UNCHARACTERIZED PUTATIVE METHYLTRANSFERASE"/>
    <property type="match status" value="1"/>
</dbReference>
<evidence type="ECO:0000313" key="1">
    <source>
        <dbReference type="EMBL" id="AYV79641.1"/>
    </source>
</evidence>
<dbReference type="InterPro" id="IPR050600">
    <property type="entry name" value="SETD3_SETD6_MTase"/>
</dbReference>
<reference evidence="1" key="1">
    <citation type="submission" date="2018-10" db="EMBL/GenBank/DDBJ databases">
        <title>Hidden diversity of soil giant viruses.</title>
        <authorList>
            <person name="Schulz F."/>
            <person name="Alteio L."/>
            <person name="Goudeau D."/>
            <person name="Ryan E.M."/>
            <person name="Malmstrom R.R."/>
            <person name="Blanchard J."/>
            <person name="Woyke T."/>
        </authorList>
    </citation>
    <scope>NUCLEOTIDE SEQUENCE</scope>
    <source>
        <strain evidence="1">FNV1</strain>
    </source>
</reference>
<dbReference type="SUPFAM" id="SSF82199">
    <property type="entry name" value="SET domain"/>
    <property type="match status" value="1"/>
</dbReference>
<protein>
    <recommendedName>
        <fullName evidence="2">SET domain-containing protein</fullName>
    </recommendedName>
</protein>
<dbReference type="GO" id="GO:0016279">
    <property type="term" value="F:protein-lysine N-methyltransferase activity"/>
    <property type="evidence" value="ECO:0007669"/>
    <property type="project" value="TreeGrafter"/>
</dbReference>
<dbReference type="CDD" id="cd10527">
    <property type="entry name" value="SET_LSMT"/>
    <property type="match status" value="1"/>
</dbReference>
<gene>
    <name evidence="1" type="ORF">Faunusvirus32_3</name>
</gene>
<dbReference type="Gene3D" id="3.90.1410.10">
    <property type="entry name" value="set domain protein methyltransferase, domain 1"/>
    <property type="match status" value="1"/>
</dbReference>
<organism evidence="1">
    <name type="scientific">Faunusvirus sp</name>
    <dbReference type="NCBI Taxonomy" id="2487766"/>
    <lineage>
        <taxon>Viruses</taxon>
        <taxon>Varidnaviria</taxon>
        <taxon>Bamfordvirae</taxon>
        <taxon>Nucleocytoviricota</taxon>
        <taxon>Megaviricetes</taxon>
        <taxon>Imitervirales</taxon>
        <taxon>Mimiviridae</taxon>
    </lineage>
</organism>